<dbReference type="AlphaFoldDB" id="A0AAW0GQ45"/>
<name>A0AAW0GQ45_9APHY</name>
<dbReference type="EMBL" id="JASBNA010000005">
    <property type="protein sequence ID" value="KAK7691704.1"/>
    <property type="molecule type" value="Genomic_DNA"/>
</dbReference>
<comment type="caution">
    <text evidence="2">The sequence shown here is derived from an EMBL/GenBank/DDBJ whole genome shotgun (WGS) entry which is preliminary data.</text>
</comment>
<accession>A0AAW0GQ45</accession>
<evidence type="ECO:0000313" key="3">
    <source>
        <dbReference type="Proteomes" id="UP001385951"/>
    </source>
</evidence>
<evidence type="ECO:0000256" key="1">
    <source>
        <dbReference type="SAM" id="MobiDB-lite"/>
    </source>
</evidence>
<feature type="region of interest" description="Disordered" evidence="1">
    <location>
        <begin position="53"/>
        <end position="72"/>
    </location>
</feature>
<protein>
    <submittedName>
        <fullName evidence="2">Uncharacterized protein</fullName>
    </submittedName>
</protein>
<evidence type="ECO:0000313" key="2">
    <source>
        <dbReference type="EMBL" id="KAK7691704.1"/>
    </source>
</evidence>
<feature type="region of interest" description="Disordered" evidence="1">
    <location>
        <begin position="114"/>
        <end position="214"/>
    </location>
</feature>
<feature type="compositionally biased region" description="Acidic residues" evidence="1">
    <location>
        <begin position="54"/>
        <end position="63"/>
    </location>
</feature>
<dbReference type="Proteomes" id="UP001385951">
    <property type="component" value="Unassembled WGS sequence"/>
</dbReference>
<gene>
    <name evidence="2" type="ORF">QCA50_005104</name>
</gene>
<keyword evidence="3" id="KW-1185">Reference proteome</keyword>
<feature type="compositionally biased region" description="Basic and acidic residues" evidence="1">
    <location>
        <begin position="134"/>
        <end position="162"/>
    </location>
</feature>
<sequence>MNVGDPYPEPCLQCRQLQKACVKAKPQTTKNGEEKKTKKKSCGPCVVAHKGCSWDEEESDGSDAEVPGRTKAQKEVALDTARLLQKLVEVQKEANVLQEQVLWEKRHTNELLEDLWGMQSSSEEEEVEDEELEDLRREQEEVGRVTFREMWEAADRERAERKRQSRGVMRQEKESEEEEESGEEEEEEKEEDKEKEEDEEEDEEEEDDEVMVLD</sequence>
<reference evidence="2 3" key="1">
    <citation type="submission" date="2022-09" db="EMBL/GenBank/DDBJ databases">
        <authorList>
            <person name="Palmer J.M."/>
        </authorList>
    </citation>
    <scope>NUCLEOTIDE SEQUENCE [LARGE SCALE GENOMIC DNA]</scope>
    <source>
        <strain evidence="2 3">DSM 7382</strain>
    </source>
</reference>
<feature type="compositionally biased region" description="Acidic residues" evidence="1">
    <location>
        <begin position="174"/>
        <end position="214"/>
    </location>
</feature>
<organism evidence="2 3">
    <name type="scientific">Cerrena zonata</name>
    <dbReference type="NCBI Taxonomy" id="2478898"/>
    <lineage>
        <taxon>Eukaryota</taxon>
        <taxon>Fungi</taxon>
        <taxon>Dikarya</taxon>
        <taxon>Basidiomycota</taxon>
        <taxon>Agaricomycotina</taxon>
        <taxon>Agaricomycetes</taxon>
        <taxon>Polyporales</taxon>
        <taxon>Cerrenaceae</taxon>
        <taxon>Cerrena</taxon>
    </lineage>
</organism>
<proteinExistence type="predicted"/>
<feature type="compositionally biased region" description="Acidic residues" evidence="1">
    <location>
        <begin position="122"/>
        <end position="133"/>
    </location>
</feature>